<evidence type="ECO:0000256" key="2">
    <source>
        <dbReference type="ARBA" id="ARBA00022679"/>
    </source>
</evidence>
<reference evidence="3 4" key="1">
    <citation type="submission" date="2020-07" db="EMBL/GenBank/DDBJ databases">
        <title>Genomic Encyclopedia of Type Strains, Phase IV (KMG-V): Genome sequencing to study the core and pangenomes of soil and plant-associated prokaryotes.</title>
        <authorList>
            <person name="Whitman W."/>
        </authorList>
    </citation>
    <scope>NUCLEOTIDE SEQUENCE [LARGE SCALE GENOMIC DNA]</scope>
    <source>
        <strain evidence="3 4">SAS40</strain>
    </source>
</reference>
<dbReference type="GO" id="GO:0005829">
    <property type="term" value="C:cytosol"/>
    <property type="evidence" value="ECO:0007669"/>
    <property type="project" value="TreeGrafter"/>
</dbReference>
<name>A0A7Y9LKG1_9BURK</name>
<dbReference type="Gene3D" id="3.40.50.2000">
    <property type="entry name" value="Glycogen Phosphorylase B"/>
    <property type="match status" value="2"/>
</dbReference>
<dbReference type="EMBL" id="JACBYR010000001">
    <property type="protein sequence ID" value="NYE82919.1"/>
    <property type="molecule type" value="Genomic_DNA"/>
</dbReference>
<dbReference type="Proteomes" id="UP000542125">
    <property type="component" value="Unassembled WGS sequence"/>
</dbReference>
<dbReference type="InterPro" id="IPR002201">
    <property type="entry name" value="Glyco_trans_9"/>
</dbReference>
<dbReference type="PANTHER" id="PTHR30160:SF7">
    <property type="entry name" value="ADP-HEPTOSE--LPS HEPTOSYLTRANSFERASE 2"/>
    <property type="match status" value="1"/>
</dbReference>
<accession>A0A7Y9LKG1</accession>
<evidence type="ECO:0000313" key="3">
    <source>
        <dbReference type="EMBL" id="NYE82919.1"/>
    </source>
</evidence>
<dbReference type="InterPro" id="IPR051199">
    <property type="entry name" value="LPS_LOS_Heptosyltrfase"/>
</dbReference>
<dbReference type="SUPFAM" id="SSF53756">
    <property type="entry name" value="UDP-Glycosyltransferase/glycogen phosphorylase"/>
    <property type="match status" value="1"/>
</dbReference>
<evidence type="ECO:0000313" key="4">
    <source>
        <dbReference type="Proteomes" id="UP000542125"/>
    </source>
</evidence>
<evidence type="ECO:0000256" key="1">
    <source>
        <dbReference type="ARBA" id="ARBA00022676"/>
    </source>
</evidence>
<sequence length="321" mass="33728">MTDYLYLRLPNWVGDACMCLPAIKRLQAAGLPLVLCGQPWAEDLFAGLAPAGYVPVGKGWRADRAAIRSRYPAGRGARGVVFTNSLSSAAALRLAGIRTAGYRGDGRSLLLTWPFNKREGRHEVEIFHDLARLALWRWNVAGSVPEEPDATLGLPLTEGHGAAADAALAAAGISGPFVLLSPTATGLHHGKAKAWPEFAALAASLQREGWTCVTCPPAHEVEQARAAVPTATILPSLPLGAFASLTAKAALVVCNDSGTSHVAAAAGARQITLFGVTRRERTGPWSKKAVCLGSDTAWPTLDEVERSARFALVGSSIAALP</sequence>
<dbReference type="RefSeq" id="WP_179586178.1">
    <property type="nucleotide sequence ID" value="NZ_JACBYR010000001.1"/>
</dbReference>
<dbReference type="GO" id="GO:0008713">
    <property type="term" value="F:ADP-heptose-lipopolysaccharide heptosyltransferase activity"/>
    <property type="evidence" value="ECO:0007669"/>
    <property type="project" value="TreeGrafter"/>
</dbReference>
<dbReference type="CDD" id="cd03789">
    <property type="entry name" value="GT9_LPS_heptosyltransferase"/>
    <property type="match status" value="1"/>
</dbReference>
<dbReference type="GO" id="GO:0009244">
    <property type="term" value="P:lipopolysaccharide core region biosynthetic process"/>
    <property type="evidence" value="ECO:0007669"/>
    <property type="project" value="TreeGrafter"/>
</dbReference>
<proteinExistence type="predicted"/>
<dbReference type="AlphaFoldDB" id="A0A7Y9LKG1"/>
<dbReference type="EC" id="2.4.-.-" evidence="3"/>
<dbReference type="Pfam" id="PF01075">
    <property type="entry name" value="Glyco_transf_9"/>
    <property type="match status" value="1"/>
</dbReference>
<gene>
    <name evidence="3" type="ORF">FHW18_002190</name>
</gene>
<keyword evidence="4" id="KW-1185">Reference proteome</keyword>
<comment type="caution">
    <text evidence="3">The sequence shown here is derived from an EMBL/GenBank/DDBJ whole genome shotgun (WGS) entry which is preliminary data.</text>
</comment>
<dbReference type="PANTHER" id="PTHR30160">
    <property type="entry name" value="TETRAACYLDISACCHARIDE 4'-KINASE-RELATED"/>
    <property type="match status" value="1"/>
</dbReference>
<organism evidence="3 4">
    <name type="scientific">Pigmentiphaga litoralis</name>
    <dbReference type="NCBI Taxonomy" id="516702"/>
    <lineage>
        <taxon>Bacteria</taxon>
        <taxon>Pseudomonadati</taxon>
        <taxon>Pseudomonadota</taxon>
        <taxon>Betaproteobacteria</taxon>
        <taxon>Burkholderiales</taxon>
        <taxon>Alcaligenaceae</taxon>
        <taxon>Pigmentiphaga</taxon>
    </lineage>
</organism>
<keyword evidence="1 3" id="KW-0328">Glycosyltransferase</keyword>
<protein>
    <submittedName>
        <fullName evidence="3">Heptosyltransferase-2</fullName>
        <ecNumber evidence="3">2.4.-.-</ecNumber>
    </submittedName>
</protein>
<keyword evidence="2 3" id="KW-0808">Transferase</keyword>